<evidence type="ECO:0000313" key="2">
    <source>
        <dbReference type="EMBL" id="MFC7137623.1"/>
    </source>
</evidence>
<proteinExistence type="predicted"/>
<evidence type="ECO:0000259" key="1">
    <source>
        <dbReference type="Pfam" id="PF00582"/>
    </source>
</evidence>
<dbReference type="Pfam" id="PF00582">
    <property type="entry name" value="Usp"/>
    <property type="match status" value="1"/>
</dbReference>
<organism evidence="2 3">
    <name type="scientific">Halobaculum litoreum</name>
    <dbReference type="NCBI Taxonomy" id="3031998"/>
    <lineage>
        <taxon>Archaea</taxon>
        <taxon>Methanobacteriati</taxon>
        <taxon>Methanobacteriota</taxon>
        <taxon>Stenosarchaea group</taxon>
        <taxon>Halobacteria</taxon>
        <taxon>Halobacteriales</taxon>
        <taxon>Haloferacaceae</taxon>
        <taxon>Halobaculum</taxon>
    </lineage>
</organism>
<dbReference type="AlphaFoldDB" id="A0ABD5XVY3"/>
<accession>A0ABD5XVY3</accession>
<dbReference type="InterPro" id="IPR014729">
    <property type="entry name" value="Rossmann-like_a/b/a_fold"/>
</dbReference>
<dbReference type="EMBL" id="JBHSZG010000002">
    <property type="protein sequence ID" value="MFC7137623.1"/>
    <property type="molecule type" value="Genomic_DNA"/>
</dbReference>
<dbReference type="InterPro" id="IPR006016">
    <property type="entry name" value="UspA"/>
</dbReference>
<evidence type="ECO:0000313" key="3">
    <source>
        <dbReference type="Proteomes" id="UP001596368"/>
    </source>
</evidence>
<protein>
    <submittedName>
        <fullName evidence="2">Universal stress protein</fullName>
    </submittedName>
</protein>
<gene>
    <name evidence="2" type="ORF">ACFQRB_16535</name>
</gene>
<name>A0ABD5XVY3_9EURY</name>
<keyword evidence="3" id="KW-1185">Reference proteome</keyword>
<feature type="domain" description="UspA" evidence="1">
    <location>
        <begin position="4"/>
        <end position="126"/>
    </location>
</feature>
<comment type="caution">
    <text evidence="2">The sequence shown here is derived from an EMBL/GenBank/DDBJ whole genome shotgun (WGS) entry which is preliminary data.</text>
</comment>
<reference evidence="2 3" key="1">
    <citation type="journal article" date="2019" name="Int. J. Syst. Evol. Microbiol.">
        <title>The Global Catalogue of Microorganisms (GCM) 10K type strain sequencing project: providing services to taxonomists for standard genome sequencing and annotation.</title>
        <authorList>
            <consortium name="The Broad Institute Genomics Platform"/>
            <consortium name="The Broad Institute Genome Sequencing Center for Infectious Disease"/>
            <person name="Wu L."/>
            <person name="Ma J."/>
        </authorList>
    </citation>
    <scope>NUCLEOTIDE SEQUENCE [LARGE SCALE GENOMIC DNA]</scope>
    <source>
        <strain evidence="2 3">DT92</strain>
    </source>
</reference>
<dbReference type="Proteomes" id="UP001596368">
    <property type="component" value="Unassembled WGS sequence"/>
</dbReference>
<dbReference type="CDD" id="cd00293">
    <property type="entry name" value="USP-like"/>
    <property type="match status" value="1"/>
</dbReference>
<sequence>MGLLVPYDASPLSKAALVRAKQFDVILEEGVTALTVVPRGNTSYARERGWIGADEAFDMESVLATLERSVRAIAPDAAFESIPVGRSSPYGTIANRIRRFAADNDVSIVFIGSENAGRMVGSLSVGSAVSAGSGYDTMIISEAVPAKIEKLEEALPSEELLEPDGSPAGGEKRSACLGGGITAARCLQQSFRCRRFQ</sequence>
<dbReference type="Gene3D" id="3.40.50.620">
    <property type="entry name" value="HUPs"/>
    <property type="match status" value="1"/>
</dbReference>
<dbReference type="SUPFAM" id="SSF52402">
    <property type="entry name" value="Adenine nucleotide alpha hydrolases-like"/>
    <property type="match status" value="1"/>
</dbReference>